<evidence type="ECO:0000256" key="5">
    <source>
        <dbReference type="ARBA" id="ARBA00022692"/>
    </source>
</evidence>
<feature type="transmembrane region" description="Helical" evidence="9">
    <location>
        <begin position="105"/>
        <end position="123"/>
    </location>
</feature>
<evidence type="ECO:0000256" key="8">
    <source>
        <dbReference type="ARBA" id="ARBA00023315"/>
    </source>
</evidence>
<dbReference type="InterPro" id="IPR045378">
    <property type="entry name" value="LNT_N"/>
</dbReference>
<dbReference type="GO" id="GO:0042158">
    <property type="term" value="P:lipoprotein biosynthetic process"/>
    <property type="evidence" value="ECO:0007669"/>
    <property type="project" value="UniProtKB-UniRule"/>
</dbReference>
<feature type="domain" description="CN hydrolase" evidence="10">
    <location>
        <begin position="274"/>
        <end position="512"/>
    </location>
</feature>
<evidence type="ECO:0000256" key="9">
    <source>
        <dbReference type="HAMAP-Rule" id="MF_01148"/>
    </source>
</evidence>
<dbReference type="PROSITE" id="PS50263">
    <property type="entry name" value="CN_HYDROLASE"/>
    <property type="match status" value="1"/>
</dbReference>
<dbReference type="InterPro" id="IPR036526">
    <property type="entry name" value="C-N_Hydrolase_sf"/>
</dbReference>
<dbReference type="PANTHER" id="PTHR38686:SF1">
    <property type="entry name" value="APOLIPOPROTEIN N-ACYLTRANSFERASE"/>
    <property type="match status" value="1"/>
</dbReference>
<dbReference type="Proteomes" id="UP000297890">
    <property type="component" value="Unassembled WGS sequence"/>
</dbReference>
<dbReference type="GO" id="GO:0016410">
    <property type="term" value="F:N-acyltransferase activity"/>
    <property type="evidence" value="ECO:0007669"/>
    <property type="project" value="UniProtKB-UniRule"/>
</dbReference>
<dbReference type="CDD" id="cd07571">
    <property type="entry name" value="ALP_N-acyl_transferase"/>
    <property type="match status" value="1"/>
</dbReference>
<dbReference type="InterPro" id="IPR004563">
    <property type="entry name" value="Apolipo_AcylTrfase"/>
</dbReference>
<feature type="transmembrane region" description="Helical" evidence="9">
    <location>
        <begin position="208"/>
        <end position="228"/>
    </location>
</feature>
<dbReference type="EMBL" id="SRIO01000007">
    <property type="protein sequence ID" value="TFZ82664.1"/>
    <property type="molecule type" value="Genomic_DNA"/>
</dbReference>
<protein>
    <recommendedName>
        <fullName evidence="9">Apolipoprotein N-acyltransferase</fullName>
        <shortName evidence="9">ALP N-acyltransferase</shortName>
        <ecNumber evidence="9">2.3.1.269</ecNumber>
    </recommendedName>
</protein>
<dbReference type="AlphaFoldDB" id="A0A4Z0FAA3"/>
<dbReference type="UniPathway" id="UPA00666"/>
<dbReference type="SUPFAM" id="SSF56317">
    <property type="entry name" value="Carbon-nitrogen hydrolase"/>
    <property type="match status" value="1"/>
</dbReference>
<dbReference type="Gene3D" id="3.60.110.10">
    <property type="entry name" value="Carbon-nitrogen hydrolase"/>
    <property type="match status" value="1"/>
</dbReference>
<evidence type="ECO:0000259" key="10">
    <source>
        <dbReference type="PROSITE" id="PS50263"/>
    </source>
</evidence>
<dbReference type="HAMAP" id="MF_01148">
    <property type="entry name" value="Lnt"/>
    <property type="match status" value="1"/>
</dbReference>
<gene>
    <name evidence="9 11" type="primary">lnt</name>
    <name evidence="11" type="ORF">E4680_06775</name>
</gene>
<dbReference type="InterPro" id="IPR003010">
    <property type="entry name" value="C-N_Hydrolase"/>
</dbReference>
<comment type="function">
    <text evidence="9">Catalyzes the phospholipid dependent N-acylation of the N-terminal cysteine of apolipoprotein, the last step in lipoprotein maturation.</text>
</comment>
<evidence type="ECO:0000256" key="7">
    <source>
        <dbReference type="ARBA" id="ARBA00023136"/>
    </source>
</evidence>
<comment type="subcellular location">
    <subcellularLocation>
        <location evidence="1 9">Cell membrane</location>
        <topology evidence="1 9">Multi-pass membrane protein</topology>
    </subcellularLocation>
</comment>
<evidence type="ECO:0000256" key="4">
    <source>
        <dbReference type="ARBA" id="ARBA00022679"/>
    </source>
</evidence>
<dbReference type="GO" id="GO:0005886">
    <property type="term" value="C:plasma membrane"/>
    <property type="evidence" value="ECO:0007669"/>
    <property type="project" value="UniProtKB-SubCell"/>
</dbReference>
<reference evidence="11 12" key="1">
    <citation type="journal article" date="2019" name="ISME J.">
        <title>Candidatus Macondimonas diazotrophica, a novel gammaproteobacterial genus dominating crude-oil-contaminated coastal sediments.</title>
        <authorList>
            <person name="Karthikeyan S."/>
            <person name="Konstantinidis K."/>
        </authorList>
    </citation>
    <scope>NUCLEOTIDE SEQUENCE [LARGE SCALE GENOMIC DNA]</scope>
    <source>
        <strain evidence="11 12">KTK01</strain>
    </source>
</reference>
<evidence type="ECO:0000256" key="1">
    <source>
        <dbReference type="ARBA" id="ARBA00004651"/>
    </source>
</evidence>
<dbReference type="Pfam" id="PF00795">
    <property type="entry name" value="CN_hydrolase"/>
    <property type="match status" value="1"/>
</dbReference>
<proteinExistence type="inferred from homology"/>
<comment type="similarity">
    <text evidence="2 9">Belongs to the CN hydrolase family. Apolipoprotein N-acyltransferase subfamily.</text>
</comment>
<sequence length="547" mass="60481">MNSPWCGRTIAGSIWSRFASFPRRMSSPPTLDDTRFGGTYSTRHRGHRRMRWIHEEGLRMLGALLAGAVLVFAFAPWQWSVLAPICLWSFLFLIRERSVGQAFRIGYGFGLGQFGLGISWVFVSIHEHGNAGLSLALLLTALLIAFLASIPALVAAVTTALAGARRARLLWVFPAVWIGGEWVRSWVFTGFPWLAVGYTQSDGLLAGYAPLWGVLGLGAGIAWTAAAMECLRTANGVRRVWIAATLLVVWIAGSGLRFVQWTHPSGPPIPVALVQGNIPQENKWDARRADEILDRYAQLTEPLLGTPLIVWPEAALPHVYHELAGTYLTRLQIAAAAAGSEILLGLLRFDPERRVYLNSALLLGLDRQFYDKRHLVPFGEYFPVPAFIRHWMQVLDMPHSDLGAGPSHPDLIRFQELPLGVLICYEAVFGSEVIRDLPEAQLLVNVSNDAWFGRSFAPHQHFQIARMRSLEAGRDLLRATNTGITALVDATGRVTAQLPSFEVGVLRGNVQPRLGATPYVRWGDWPVLAWLGASLVLATSLRLRETP</sequence>
<comment type="caution">
    <text evidence="11">The sequence shown here is derived from an EMBL/GenBank/DDBJ whole genome shotgun (WGS) entry which is preliminary data.</text>
</comment>
<feature type="transmembrane region" description="Helical" evidence="9">
    <location>
        <begin position="81"/>
        <end position="98"/>
    </location>
</feature>
<keyword evidence="6 9" id="KW-1133">Transmembrane helix</keyword>
<keyword evidence="12" id="KW-1185">Reference proteome</keyword>
<evidence type="ECO:0000256" key="3">
    <source>
        <dbReference type="ARBA" id="ARBA00022475"/>
    </source>
</evidence>
<keyword evidence="11" id="KW-0449">Lipoprotein</keyword>
<dbReference type="EC" id="2.3.1.269" evidence="9"/>
<evidence type="ECO:0000256" key="2">
    <source>
        <dbReference type="ARBA" id="ARBA00010065"/>
    </source>
</evidence>
<feature type="transmembrane region" description="Helical" evidence="9">
    <location>
        <begin position="240"/>
        <end position="259"/>
    </location>
</feature>
<keyword evidence="8 9" id="KW-0012">Acyltransferase</keyword>
<comment type="pathway">
    <text evidence="9">Protein modification; lipoprotein biosynthesis (N-acyl transfer).</text>
</comment>
<accession>A0A4Z0FAA3</accession>
<feature type="transmembrane region" description="Helical" evidence="9">
    <location>
        <begin position="135"/>
        <end position="157"/>
    </location>
</feature>
<keyword evidence="4 9" id="KW-0808">Transferase</keyword>
<keyword evidence="5 9" id="KW-0812">Transmembrane</keyword>
<feature type="transmembrane region" description="Helical" evidence="9">
    <location>
        <begin position="57"/>
        <end position="75"/>
    </location>
</feature>
<keyword evidence="3 9" id="KW-1003">Cell membrane</keyword>
<organism evidence="11 12">
    <name type="scientific">Candidatus Macondimonas diazotrophica</name>
    <dbReference type="NCBI Taxonomy" id="2305248"/>
    <lineage>
        <taxon>Bacteria</taxon>
        <taxon>Pseudomonadati</taxon>
        <taxon>Pseudomonadota</taxon>
        <taxon>Gammaproteobacteria</taxon>
        <taxon>Chromatiales</taxon>
        <taxon>Ectothiorhodospiraceae</taxon>
        <taxon>Candidatus Macondimonas</taxon>
    </lineage>
</organism>
<evidence type="ECO:0000313" key="12">
    <source>
        <dbReference type="Proteomes" id="UP000297890"/>
    </source>
</evidence>
<dbReference type="OrthoDB" id="9804277at2"/>
<feature type="transmembrane region" description="Helical" evidence="9">
    <location>
        <begin position="169"/>
        <end position="188"/>
    </location>
</feature>
<evidence type="ECO:0000256" key="6">
    <source>
        <dbReference type="ARBA" id="ARBA00022989"/>
    </source>
</evidence>
<dbReference type="Pfam" id="PF20154">
    <property type="entry name" value="LNT_N"/>
    <property type="match status" value="1"/>
</dbReference>
<evidence type="ECO:0000313" key="11">
    <source>
        <dbReference type="EMBL" id="TFZ82664.1"/>
    </source>
</evidence>
<comment type="catalytic activity">
    <reaction evidence="9">
        <text>N-terminal S-1,2-diacyl-sn-glyceryl-L-cysteinyl-[lipoprotein] + a glycerophospholipid = N-acyl-S-1,2-diacyl-sn-glyceryl-L-cysteinyl-[lipoprotein] + a 2-acyl-sn-glycero-3-phospholipid + H(+)</text>
        <dbReference type="Rhea" id="RHEA:48228"/>
        <dbReference type="Rhea" id="RHEA-COMP:14681"/>
        <dbReference type="Rhea" id="RHEA-COMP:14684"/>
        <dbReference type="ChEBI" id="CHEBI:15378"/>
        <dbReference type="ChEBI" id="CHEBI:136912"/>
        <dbReference type="ChEBI" id="CHEBI:140656"/>
        <dbReference type="ChEBI" id="CHEBI:140657"/>
        <dbReference type="ChEBI" id="CHEBI:140660"/>
        <dbReference type="EC" id="2.3.1.269"/>
    </reaction>
</comment>
<keyword evidence="7 9" id="KW-0472">Membrane</keyword>
<name>A0A4Z0FAA3_9GAMM</name>
<dbReference type="NCBIfam" id="TIGR00546">
    <property type="entry name" value="lnt"/>
    <property type="match status" value="1"/>
</dbReference>
<dbReference type="PANTHER" id="PTHR38686">
    <property type="entry name" value="APOLIPOPROTEIN N-ACYLTRANSFERASE"/>
    <property type="match status" value="1"/>
</dbReference>